<comment type="caution">
    <text evidence="4">The sequence shown here is derived from an EMBL/GenBank/DDBJ whole genome shotgun (WGS) entry which is preliminary data.</text>
</comment>
<proteinExistence type="predicted"/>
<evidence type="ECO:0000313" key="4">
    <source>
        <dbReference type="EMBL" id="CAF9918352.1"/>
    </source>
</evidence>
<evidence type="ECO:0000256" key="1">
    <source>
        <dbReference type="ARBA" id="ARBA00022801"/>
    </source>
</evidence>
<dbReference type="InterPro" id="IPR013094">
    <property type="entry name" value="AB_hydrolase_3"/>
</dbReference>
<keyword evidence="2" id="KW-1133">Transmembrane helix</keyword>
<dbReference type="PANTHER" id="PTHR48081:SF31">
    <property type="entry name" value="STERYL ACETYL HYDROLASE MUG81-RELATED"/>
    <property type="match status" value="1"/>
</dbReference>
<dbReference type="SUPFAM" id="SSF53474">
    <property type="entry name" value="alpha/beta-Hydrolases"/>
    <property type="match status" value="1"/>
</dbReference>
<protein>
    <recommendedName>
        <fullName evidence="3">Alpha/beta hydrolase fold-3 domain-containing protein</fullName>
    </recommendedName>
</protein>
<dbReference type="InterPro" id="IPR029058">
    <property type="entry name" value="AB_hydrolase_fold"/>
</dbReference>
<keyword evidence="5" id="KW-1185">Reference proteome</keyword>
<dbReference type="AlphaFoldDB" id="A0A8H3I817"/>
<dbReference type="PANTHER" id="PTHR48081">
    <property type="entry name" value="AB HYDROLASE SUPERFAMILY PROTEIN C4A8.06C"/>
    <property type="match status" value="1"/>
</dbReference>
<keyword evidence="2" id="KW-0472">Membrane</keyword>
<gene>
    <name evidence="4" type="ORF">IMSHALPRED_004285</name>
</gene>
<dbReference type="OrthoDB" id="2152029at2759"/>
<accession>A0A8H3I817</accession>
<keyword evidence="1" id="KW-0378">Hydrolase</keyword>
<dbReference type="InterPro" id="IPR050300">
    <property type="entry name" value="GDXG_lipolytic_enzyme"/>
</dbReference>
<feature type="domain" description="Alpha/beta hydrolase fold-3" evidence="3">
    <location>
        <begin position="111"/>
        <end position="325"/>
    </location>
</feature>
<sequence length="350" mass="37718">MAVEKPQLSLLERATLALAILRALGVGLITTFTALFRGKSGSAKYKNHIRLAMQRTFLKNTTVRQQQHAGTDLDVAYPAFAKERGFTPKDVTLPDGTKAYWLGSPSAEKVILWFHGGGYNIPSDPGHLIFVDSLTSSSVSALMLSYTLAPHGTYPRQLQQGVSLLRHALTTLHHSPSTLIIGGDSAGANLTLGVLSHLLHPHPEIEPLTLAPGAALRAAILLAPWASFRHDWPSITTNARKDMVSVRAGDLWAASYLGGRERDAYNEPLSAGDGWWRGLEGVLTECIVTGGGDEILADVIREVGRRLGAVHKSVTVVIAEGEWHDRPTLASMGMGGEQDAAIKSFVKSRV</sequence>
<dbReference type="Pfam" id="PF07859">
    <property type="entry name" value="Abhydrolase_3"/>
    <property type="match status" value="1"/>
</dbReference>
<dbReference type="Gene3D" id="3.40.50.1820">
    <property type="entry name" value="alpha/beta hydrolase"/>
    <property type="match status" value="1"/>
</dbReference>
<evidence type="ECO:0000313" key="5">
    <source>
        <dbReference type="Proteomes" id="UP000664534"/>
    </source>
</evidence>
<dbReference type="EMBL" id="CAJPDT010000020">
    <property type="protein sequence ID" value="CAF9918352.1"/>
    <property type="molecule type" value="Genomic_DNA"/>
</dbReference>
<evidence type="ECO:0000256" key="2">
    <source>
        <dbReference type="SAM" id="Phobius"/>
    </source>
</evidence>
<evidence type="ECO:0000259" key="3">
    <source>
        <dbReference type="Pfam" id="PF07859"/>
    </source>
</evidence>
<keyword evidence="2" id="KW-0812">Transmembrane</keyword>
<feature type="transmembrane region" description="Helical" evidence="2">
    <location>
        <begin position="16"/>
        <end position="36"/>
    </location>
</feature>
<organism evidence="4 5">
    <name type="scientific">Imshaugia aleurites</name>
    <dbReference type="NCBI Taxonomy" id="172621"/>
    <lineage>
        <taxon>Eukaryota</taxon>
        <taxon>Fungi</taxon>
        <taxon>Dikarya</taxon>
        <taxon>Ascomycota</taxon>
        <taxon>Pezizomycotina</taxon>
        <taxon>Lecanoromycetes</taxon>
        <taxon>OSLEUM clade</taxon>
        <taxon>Lecanoromycetidae</taxon>
        <taxon>Lecanorales</taxon>
        <taxon>Lecanorineae</taxon>
        <taxon>Parmeliaceae</taxon>
        <taxon>Imshaugia</taxon>
    </lineage>
</organism>
<dbReference type="GO" id="GO:0016787">
    <property type="term" value="F:hydrolase activity"/>
    <property type="evidence" value="ECO:0007669"/>
    <property type="project" value="UniProtKB-KW"/>
</dbReference>
<name>A0A8H3I817_9LECA</name>
<dbReference type="Proteomes" id="UP000664534">
    <property type="component" value="Unassembled WGS sequence"/>
</dbReference>
<reference evidence="4" key="1">
    <citation type="submission" date="2021-03" db="EMBL/GenBank/DDBJ databases">
        <authorList>
            <person name="Tagirdzhanova G."/>
        </authorList>
    </citation>
    <scope>NUCLEOTIDE SEQUENCE</scope>
</reference>